<feature type="compositionally biased region" description="Basic and acidic residues" evidence="1">
    <location>
        <begin position="77"/>
        <end position="91"/>
    </location>
</feature>
<accession>A0A4Z2EWP1</accession>
<protein>
    <submittedName>
        <fullName evidence="2">Uncharacterized protein</fullName>
    </submittedName>
</protein>
<proteinExistence type="predicted"/>
<organism evidence="2 3">
    <name type="scientific">Liparis tanakae</name>
    <name type="common">Tanaka's snailfish</name>
    <dbReference type="NCBI Taxonomy" id="230148"/>
    <lineage>
        <taxon>Eukaryota</taxon>
        <taxon>Metazoa</taxon>
        <taxon>Chordata</taxon>
        <taxon>Craniata</taxon>
        <taxon>Vertebrata</taxon>
        <taxon>Euteleostomi</taxon>
        <taxon>Actinopterygii</taxon>
        <taxon>Neopterygii</taxon>
        <taxon>Teleostei</taxon>
        <taxon>Neoteleostei</taxon>
        <taxon>Acanthomorphata</taxon>
        <taxon>Eupercaria</taxon>
        <taxon>Perciformes</taxon>
        <taxon>Cottioidei</taxon>
        <taxon>Cottales</taxon>
        <taxon>Liparidae</taxon>
        <taxon>Liparis</taxon>
    </lineage>
</organism>
<keyword evidence="3" id="KW-1185">Reference proteome</keyword>
<dbReference type="EMBL" id="SRLO01002285">
    <property type="protein sequence ID" value="TNN33295.1"/>
    <property type="molecule type" value="Genomic_DNA"/>
</dbReference>
<name>A0A4Z2EWP1_9TELE</name>
<comment type="caution">
    <text evidence="2">The sequence shown here is derived from an EMBL/GenBank/DDBJ whole genome shotgun (WGS) entry which is preliminary data.</text>
</comment>
<dbReference type="AlphaFoldDB" id="A0A4Z2EWP1"/>
<evidence type="ECO:0000313" key="3">
    <source>
        <dbReference type="Proteomes" id="UP000314294"/>
    </source>
</evidence>
<reference evidence="2 3" key="1">
    <citation type="submission" date="2019-03" db="EMBL/GenBank/DDBJ databases">
        <title>First draft genome of Liparis tanakae, snailfish: a comprehensive survey of snailfish specific genes.</title>
        <authorList>
            <person name="Kim W."/>
            <person name="Song I."/>
            <person name="Jeong J.-H."/>
            <person name="Kim D."/>
            <person name="Kim S."/>
            <person name="Ryu S."/>
            <person name="Song J.Y."/>
            <person name="Lee S.K."/>
        </authorList>
    </citation>
    <scope>NUCLEOTIDE SEQUENCE [LARGE SCALE GENOMIC DNA]</scope>
    <source>
        <tissue evidence="2">Muscle</tissue>
    </source>
</reference>
<gene>
    <name evidence="2" type="ORF">EYF80_056543</name>
</gene>
<dbReference type="Proteomes" id="UP000314294">
    <property type="component" value="Unassembled WGS sequence"/>
</dbReference>
<feature type="region of interest" description="Disordered" evidence="1">
    <location>
        <begin position="62"/>
        <end position="91"/>
    </location>
</feature>
<evidence type="ECO:0000313" key="2">
    <source>
        <dbReference type="EMBL" id="TNN33295.1"/>
    </source>
</evidence>
<sequence>MMNTQHAAAVVDVADLFAPQLLQPEAAQGAVAVETGEPAAAGRLQDYQQDVGRVVGVVHLQHRPGDGRRATAALHGQRGEGHDPRRLGTRE</sequence>
<evidence type="ECO:0000256" key="1">
    <source>
        <dbReference type="SAM" id="MobiDB-lite"/>
    </source>
</evidence>